<dbReference type="RefSeq" id="WP_119700663.1">
    <property type="nucleotide sequence ID" value="NZ_QJSA01000002.1"/>
</dbReference>
<evidence type="ECO:0000313" key="1">
    <source>
        <dbReference type="EMBL" id="RHW22682.1"/>
    </source>
</evidence>
<sequence>MTDKKKANQKASPKNTHPDNTIAFELVGLVYQAISNAVCITTATKAQTDAITGFCIRLDTLFDNIERHTDQSFSDEFNAIIATALMIWEACESGTVSIAYRQEVLQ</sequence>
<dbReference type="EMBL" id="QJSA01000002">
    <property type="protein sequence ID" value="RHW22682.1"/>
    <property type="molecule type" value="Genomic_DNA"/>
</dbReference>
<evidence type="ECO:0000313" key="2">
    <source>
        <dbReference type="Proteomes" id="UP000265745"/>
    </source>
</evidence>
<name>A0A396S8Y4_9PSED</name>
<comment type="caution">
    <text evidence="1">The sequence shown here is derived from an EMBL/GenBank/DDBJ whole genome shotgun (WGS) entry which is preliminary data.</text>
</comment>
<reference evidence="1 2" key="1">
    <citation type="submission" date="2018-06" db="EMBL/GenBank/DDBJ databases">
        <title>Pseudomonas jilinensis sp. nov., isolated from the production water of Jilin Oilfield in China.</title>
        <authorList>
            <person name="Wang J."/>
        </authorList>
    </citation>
    <scope>NUCLEOTIDE SEQUENCE [LARGE SCALE GENOMIC DNA]</scope>
    <source>
        <strain evidence="1 2">JS15-10A1</strain>
    </source>
</reference>
<dbReference type="AlphaFoldDB" id="A0A396S8Y4"/>
<accession>A0A396S8Y4</accession>
<organism evidence="1 2">
    <name type="scientific">Pseudomonas jilinensis</name>
    <dbReference type="NCBI Taxonomy" id="2078689"/>
    <lineage>
        <taxon>Bacteria</taxon>
        <taxon>Pseudomonadati</taxon>
        <taxon>Pseudomonadota</taxon>
        <taxon>Gammaproteobacteria</taxon>
        <taxon>Pseudomonadales</taxon>
        <taxon>Pseudomonadaceae</taxon>
        <taxon>Pseudomonas</taxon>
    </lineage>
</organism>
<protein>
    <submittedName>
        <fullName evidence="1">Uncharacterized protein</fullName>
    </submittedName>
</protein>
<keyword evidence="2" id="KW-1185">Reference proteome</keyword>
<proteinExistence type="predicted"/>
<dbReference type="Proteomes" id="UP000265745">
    <property type="component" value="Unassembled WGS sequence"/>
</dbReference>
<gene>
    <name evidence="1" type="ORF">C2846_03390</name>
</gene>